<proteinExistence type="predicted"/>
<organism evidence="1 2">
    <name type="scientific">Tanacetum coccineum</name>
    <dbReference type="NCBI Taxonomy" id="301880"/>
    <lineage>
        <taxon>Eukaryota</taxon>
        <taxon>Viridiplantae</taxon>
        <taxon>Streptophyta</taxon>
        <taxon>Embryophyta</taxon>
        <taxon>Tracheophyta</taxon>
        <taxon>Spermatophyta</taxon>
        <taxon>Magnoliopsida</taxon>
        <taxon>eudicotyledons</taxon>
        <taxon>Gunneridae</taxon>
        <taxon>Pentapetalae</taxon>
        <taxon>asterids</taxon>
        <taxon>campanulids</taxon>
        <taxon>Asterales</taxon>
        <taxon>Asteraceae</taxon>
        <taxon>Asteroideae</taxon>
        <taxon>Anthemideae</taxon>
        <taxon>Anthemidinae</taxon>
        <taxon>Tanacetum</taxon>
    </lineage>
</organism>
<name>A0ABQ5GDT3_9ASTR</name>
<protein>
    <recommendedName>
        <fullName evidence="3">Retrovirus-related Pol polyprotein from transposon TNT 1-94</fullName>
    </recommendedName>
</protein>
<evidence type="ECO:0008006" key="3">
    <source>
        <dbReference type="Google" id="ProtNLM"/>
    </source>
</evidence>
<keyword evidence="2" id="KW-1185">Reference proteome</keyword>
<sequence length="493" mass="55404">MLTQQDINAIRAQRLANTHDPLALMANTQTPFHPDQSSLITYIQHPTTQQQLCPTTFIQHELHATTNANPEDITDPQLHRHSLELMSKAFHLNNTTPTNNNQRSSSNPCYSQIAQSREIVAECKNIWIGHECNSESRVYQNVGNQNRLSVFPEIANQYGNGNVVTTPAEGNGNGINGAYDEIEKVTANCNLQDNLQQASTSGTQFDKAPVYDSDRSAEVHHSENCYDNDIFNMFTQEEQYTELLEPIPEPHQVQQNDSNVISVVSSVEQACSRDARTMLIFSRAPLFLWAEAIATAKLDISFLYVFGALCYPKNDQEDIRKLCAKGDIGFFIGYSANSSMYDDYRGGQPSTAPRTVPAAQNIDELETQQQHAQHQPKVVADNVLNAMFDGNVFVNPFAPPSISDIESSSLLNVDPLNMHTFYQSYPHEYQWTKDHPLKQVIGEPSRSVLTRNQLRTDGDMCMYTLTVSTMEPSSVKESMQDPTWIESMQEELL</sequence>
<evidence type="ECO:0000313" key="2">
    <source>
        <dbReference type="Proteomes" id="UP001151760"/>
    </source>
</evidence>
<evidence type="ECO:0000313" key="1">
    <source>
        <dbReference type="EMBL" id="GJT73473.1"/>
    </source>
</evidence>
<gene>
    <name evidence="1" type="ORF">Tco_1032759</name>
</gene>
<reference evidence="1" key="1">
    <citation type="journal article" date="2022" name="Int. J. Mol. Sci.">
        <title>Draft Genome of Tanacetum Coccineum: Genomic Comparison of Closely Related Tanacetum-Family Plants.</title>
        <authorList>
            <person name="Yamashiro T."/>
            <person name="Shiraishi A."/>
            <person name="Nakayama K."/>
            <person name="Satake H."/>
        </authorList>
    </citation>
    <scope>NUCLEOTIDE SEQUENCE</scope>
</reference>
<reference evidence="1" key="2">
    <citation type="submission" date="2022-01" db="EMBL/GenBank/DDBJ databases">
        <authorList>
            <person name="Yamashiro T."/>
            <person name="Shiraishi A."/>
            <person name="Satake H."/>
            <person name="Nakayama K."/>
        </authorList>
    </citation>
    <scope>NUCLEOTIDE SEQUENCE</scope>
</reference>
<dbReference type="Proteomes" id="UP001151760">
    <property type="component" value="Unassembled WGS sequence"/>
</dbReference>
<accession>A0ABQ5GDT3</accession>
<comment type="caution">
    <text evidence="1">The sequence shown here is derived from an EMBL/GenBank/DDBJ whole genome shotgun (WGS) entry which is preliminary data.</text>
</comment>
<dbReference type="EMBL" id="BQNB010018355">
    <property type="protein sequence ID" value="GJT73473.1"/>
    <property type="molecule type" value="Genomic_DNA"/>
</dbReference>